<reference evidence="2" key="2">
    <citation type="journal article" date="2023" name="IMA Fungus">
        <title>Comparative genomic study of the Penicillium genus elucidates a diverse pangenome and 15 lateral gene transfer events.</title>
        <authorList>
            <person name="Petersen C."/>
            <person name="Sorensen T."/>
            <person name="Nielsen M.R."/>
            <person name="Sondergaard T.E."/>
            <person name="Sorensen J.L."/>
            <person name="Fitzpatrick D.A."/>
            <person name="Frisvad J.C."/>
            <person name="Nielsen K.L."/>
        </authorList>
    </citation>
    <scope>NUCLEOTIDE SEQUENCE</scope>
    <source>
        <strain evidence="2">IBT 15544</strain>
    </source>
</reference>
<evidence type="ECO:0000313" key="3">
    <source>
        <dbReference type="Proteomes" id="UP001150904"/>
    </source>
</evidence>
<protein>
    <submittedName>
        <fullName evidence="2">Uncharacterized protein</fullName>
    </submittedName>
</protein>
<proteinExistence type="predicted"/>
<dbReference type="EMBL" id="JAPQKR010000013">
    <property type="protein sequence ID" value="KAJ5201740.1"/>
    <property type="molecule type" value="Genomic_DNA"/>
</dbReference>
<reference evidence="2" key="1">
    <citation type="submission" date="2022-12" db="EMBL/GenBank/DDBJ databases">
        <authorList>
            <person name="Petersen C."/>
        </authorList>
    </citation>
    <scope>NUCLEOTIDE SEQUENCE</scope>
    <source>
        <strain evidence="2">IBT 15544</strain>
    </source>
</reference>
<dbReference type="GeneID" id="83180766"/>
<gene>
    <name evidence="2" type="ORF">N7498_006403</name>
</gene>
<dbReference type="OrthoDB" id="3946750at2759"/>
<feature type="region of interest" description="Disordered" evidence="1">
    <location>
        <begin position="1"/>
        <end position="40"/>
    </location>
</feature>
<keyword evidence="3" id="KW-1185">Reference proteome</keyword>
<feature type="region of interest" description="Disordered" evidence="1">
    <location>
        <begin position="602"/>
        <end position="626"/>
    </location>
</feature>
<dbReference type="RefSeq" id="XP_058307656.1">
    <property type="nucleotide sequence ID" value="XM_058453465.1"/>
</dbReference>
<dbReference type="AlphaFoldDB" id="A0A9W9SXN8"/>
<evidence type="ECO:0000313" key="2">
    <source>
        <dbReference type="EMBL" id="KAJ5201740.1"/>
    </source>
</evidence>
<sequence>MERISRRIDKYHRHPSANPARKAESQSWPSTCHRDSTSSFPWGLPSRSKLSGFSAGRGNGFWDTEREQLHHRIAYLKKVSQDPYGAIFGRRLDSYRMDNQDNAWPSFLRSFLNTEPAGSENPPKAHLQDFNFAKSPQLSAEGRQYDPISGRMAPVPPKPMDTIAHAGVECPPGSELEAKFASEPLVEKTVKEASSESIDCSGGSELEALFTADPSNFKNAQVMSKVPHGQESTVKPNIHVACSPGNELEALFVSESRRTEQPGAETMQVQRSAKKLDPDAGLSSGANVECTPGNELEAMFAANPAAREDQAQPLEAFDAQATSSETSFSVDCPPGNELDAKFAASVAGLGPQTTSVTEDAAPSVDCSPGSELEAKIVSESMKLGTTVDCPPGSELEAKFIADPASAEHAPFQMAPAAEHATAKKANVNIDCAPGNELEALFISDAASAGARSAAVSEVDTKAHSLKSNNLRFEGTEDRVGDFVKQNQSTTPSTWSSTDYRILAYDSSISKVSTSEADSFFGTASTTAPDEILARLHNPAKFVPYFQKMQQDGYEIATGGGDILVFHRSSNAPKATSPSTFTEPDAATMMANNEIAKFIRHDSEPAHSHSTFKPSIESGASSPKSKPKPGILRRIIFASTATLASCYAIGVVIEFFRTGGVDGRGIDGFTAFESERRRE</sequence>
<dbReference type="Proteomes" id="UP001150904">
    <property type="component" value="Unassembled WGS sequence"/>
</dbReference>
<name>A0A9W9SXN8_9EURO</name>
<evidence type="ECO:0000256" key="1">
    <source>
        <dbReference type="SAM" id="MobiDB-lite"/>
    </source>
</evidence>
<comment type="caution">
    <text evidence="2">The sequence shown here is derived from an EMBL/GenBank/DDBJ whole genome shotgun (WGS) entry which is preliminary data.</text>
</comment>
<organism evidence="2 3">
    <name type="scientific">Penicillium cinerascens</name>
    <dbReference type="NCBI Taxonomy" id="70096"/>
    <lineage>
        <taxon>Eukaryota</taxon>
        <taxon>Fungi</taxon>
        <taxon>Dikarya</taxon>
        <taxon>Ascomycota</taxon>
        <taxon>Pezizomycotina</taxon>
        <taxon>Eurotiomycetes</taxon>
        <taxon>Eurotiomycetidae</taxon>
        <taxon>Eurotiales</taxon>
        <taxon>Aspergillaceae</taxon>
        <taxon>Penicillium</taxon>
    </lineage>
</organism>
<accession>A0A9W9SXN8</accession>